<feature type="DNA-binding region" description="Homeobox" evidence="7">
    <location>
        <begin position="98"/>
        <end position="157"/>
    </location>
</feature>
<name>H3CXT1_TETNG</name>
<proteinExistence type="inferred from homology"/>
<keyword evidence="4 7" id="KW-0238">DNA-binding</keyword>
<evidence type="ECO:0000256" key="2">
    <source>
        <dbReference type="ARBA" id="ARBA00004123"/>
    </source>
</evidence>
<reference evidence="11" key="1">
    <citation type="journal article" date="2004" name="Nature">
        <title>Genome duplication in the teleost fish Tetraodon nigroviridis reveals the early vertebrate proto-karyotype.</title>
        <authorList>
            <person name="Jaillon O."/>
            <person name="Aury J.-M."/>
            <person name="Brunet F."/>
            <person name="Petit J.-L."/>
            <person name="Stange-Thomann N."/>
            <person name="Mauceli E."/>
            <person name="Bouneau L."/>
            <person name="Fischer C."/>
            <person name="Ozouf-Costaz C."/>
            <person name="Bernot A."/>
            <person name="Nicaud S."/>
            <person name="Jaffe D."/>
            <person name="Fisher S."/>
            <person name="Lutfalla G."/>
            <person name="Dossat C."/>
            <person name="Segurens B."/>
            <person name="Dasilva C."/>
            <person name="Salanoubat M."/>
            <person name="Levy M."/>
            <person name="Boudet N."/>
            <person name="Castellano S."/>
            <person name="Anthouard V."/>
            <person name="Jubin C."/>
            <person name="Castelli V."/>
            <person name="Katinka M."/>
            <person name="Vacherie B."/>
            <person name="Biemont C."/>
            <person name="Skalli Z."/>
            <person name="Cattolico L."/>
            <person name="Poulain J."/>
            <person name="De Berardinis V."/>
            <person name="Cruaud C."/>
            <person name="Duprat S."/>
            <person name="Brottier P."/>
            <person name="Coutanceau J.-P."/>
            <person name="Gouzy J."/>
            <person name="Parra G."/>
            <person name="Lardier G."/>
            <person name="Chapple C."/>
            <person name="McKernan K.J."/>
            <person name="McEwan P."/>
            <person name="Bosak S."/>
            <person name="Kellis M."/>
            <person name="Volff J.-N."/>
            <person name="Guigo R."/>
            <person name="Zody M.C."/>
            <person name="Mesirov J."/>
            <person name="Lindblad-Toh K."/>
            <person name="Birren B."/>
            <person name="Nusbaum C."/>
            <person name="Kahn D."/>
            <person name="Robinson-Rechavi M."/>
            <person name="Laudet V."/>
            <person name="Schachter V."/>
            <person name="Quetier F."/>
            <person name="Saurin W."/>
            <person name="Scarpelli C."/>
            <person name="Wincker P."/>
            <person name="Lander E.S."/>
            <person name="Weissenbach J."/>
            <person name="Roest Crollius H."/>
        </authorList>
    </citation>
    <scope>NUCLEOTIDE SEQUENCE [LARGE SCALE GENOMIC DNA]</scope>
</reference>
<reference evidence="10" key="3">
    <citation type="submission" date="2025-09" db="UniProtKB">
        <authorList>
            <consortium name="Ensembl"/>
        </authorList>
    </citation>
    <scope>IDENTIFICATION</scope>
</reference>
<feature type="domain" description="Homeobox" evidence="9">
    <location>
        <begin position="96"/>
        <end position="156"/>
    </location>
</feature>
<dbReference type="InterPro" id="IPR009057">
    <property type="entry name" value="Homeodomain-like_sf"/>
</dbReference>
<dbReference type="InterPro" id="IPR052488">
    <property type="entry name" value="DMBX_homeobox"/>
</dbReference>
<dbReference type="SUPFAM" id="SSF46689">
    <property type="entry name" value="Homeodomain-like"/>
    <property type="match status" value="1"/>
</dbReference>
<dbReference type="PANTHER" id="PTHR46639:SF4">
    <property type="entry name" value="DIENCEPHALON_MESENCEPHALON HOMEOBOX PROTEIN 1-B-LIKE"/>
    <property type="match status" value="1"/>
</dbReference>
<dbReference type="PROSITE" id="PS50071">
    <property type="entry name" value="HOMEOBOX_2"/>
    <property type="match status" value="1"/>
</dbReference>
<dbReference type="AlphaFoldDB" id="H3CXT1"/>
<dbReference type="InterPro" id="IPR017970">
    <property type="entry name" value="Homeobox_CS"/>
</dbReference>
<evidence type="ECO:0000313" key="10">
    <source>
        <dbReference type="Ensembl" id="ENSTNIP00000013066.1"/>
    </source>
</evidence>
<dbReference type="SMART" id="SM00389">
    <property type="entry name" value="HOX"/>
    <property type="match status" value="1"/>
</dbReference>
<evidence type="ECO:0000256" key="6">
    <source>
        <dbReference type="ARBA" id="ARBA00023242"/>
    </source>
</evidence>
<evidence type="ECO:0000256" key="5">
    <source>
        <dbReference type="ARBA" id="ARBA00023155"/>
    </source>
</evidence>
<dbReference type="Gene3D" id="1.10.10.60">
    <property type="entry name" value="Homeodomain-like"/>
    <property type="match status" value="1"/>
</dbReference>
<dbReference type="PROSITE" id="PS00027">
    <property type="entry name" value="HOMEOBOX_1"/>
    <property type="match status" value="1"/>
</dbReference>
<evidence type="ECO:0000313" key="11">
    <source>
        <dbReference type="Proteomes" id="UP000007303"/>
    </source>
</evidence>
<comment type="function">
    <text evidence="1">Sequence-specific transcription factor which is part of a developmental regulatory system that provides cells with specific positional identities on the anterior-posterior axis.</text>
</comment>
<dbReference type="Pfam" id="PF00046">
    <property type="entry name" value="Homeodomain"/>
    <property type="match status" value="1"/>
</dbReference>
<dbReference type="GeneTree" id="ENSGT00940000155505"/>
<evidence type="ECO:0000256" key="1">
    <source>
        <dbReference type="ARBA" id="ARBA00003263"/>
    </source>
</evidence>
<protein>
    <submittedName>
        <fullName evidence="10">Diencephalon/mesencephalon homeobox 2</fullName>
    </submittedName>
</protein>
<accession>H3CXT1</accession>
<evidence type="ECO:0000256" key="4">
    <source>
        <dbReference type="ARBA" id="ARBA00023125"/>
    </source>
</evidence>
<dbReference type="PANTHER" id="PTHR46639">
    <property type="entry name" value="DIENCEPHALON/MESENCEPHALON HOMEOBOX PROTEIN 1"/>
    <property type="match status" value="1"/>
</dbReference>
<dbReference type="GO" id="GO:0005634">
    <property type="term" value="C:nucleus"/>
    <property type="evidence" value="ECO:0007669"/>
    <property type="project" value="UniProtKB-SubCell"/>
</dbReference>
<evidence type="ECO:0000256" key="8">
    <source>
        <dbReference type="RuleBase" id="RU000682"/>
    </source>
</evidence>
<keyword evidence="6 7" id="KW-0539">Nucleus</keyword>
<comment type="subcellular location">
    <subcellularLocation>
        <location evidence="2 7 8">Nucleus</location>
    </subcellularLocation>
</comment>
<reference evidence="10" key="2">
    <citation type="submission" date="2025-08" db="UniProtKB">
        <authorList>
            <consortium name="Ensembl"/>
        </authorList>
    </citation>
    <scope>IDENTIFICATION</scope>
</reference>
<organism evidence="10 11">
    <name type="scientific">Tetraodon nigroviridis</name>
    <name type="common">Spotted green pufferfish</name>
    <name type="synonym">Chelonodon nigroviridis</name>
    <dbReference type="NCBI Taxonomy" id="99883"/>
    <lineage>
        <taxon>Eukaryota</taxon>
        <taxon>Metazoa</taxon>
        <taxon>Chordata</taxon>
        <taxon>Craniata</taxon>
        <taxon>Vertebrata</taxon>
        <taxon>Euteleostomi</taxon>
        <taxon>Actinopterygii</taxon>
        <taxon>Neopterygii</taxon>
        <taxon>Teleostei</taxon>
        <taxon>Neoteleostei</taxon>
        <taxon>Acanthomorphata</taxon>
        <taxon>Eupercaria</taxon>
        <taxon>Tetraodontiformes</taxon>
        <taxon>Tetradontoidea</taxon>
        <taxon>Tetraodontidae</taxon>
        <taxon>Tetraodon</taxon>
    </lineage>
</organism>
<dbReference type="CDD" id="cd00086">
    <property type="entry name" value="homeodomain"/>
    <property type="match status" value="1"/>
</dbReference>
<comment type="similarity">
    <text evidence="3">Belongs to the paired homeobox family.</text>
</comment>
<dbReference type="GO" id="GO:0000981">
    <property type="term" value="F:DNA-binding transcription factor activity, RNA polymerase II-specific"/>
    <property type="evidence" value="ECO:0007669"/>
    <property type="project" value="InterPro"/>
</dbReference>
<dbReference type="GO" id="GO:0000977">
    <property type="term" value="F:RNA polymerase II transcription regulatory region sequence-specific DNA binding"/>
    <property type="evidence" value="ECO:0007669"/>
    <property type="project" value="TreeGrafter"/>
</dbReference>
<evidence type="ECO:0000259" key="9">
    <source>
        <dbReference type="PROSITE" id="PS50071"/>
    </source>
</evidence>
<dbReference type="Proteomes" id="UP000007303">
    <property type="component" value="Unassembled WGS sequence"/>
</dbReference>
<evidence type="ECO:0000256" key="3">
    <source>
        <dbReference type="ARBA" id="ARBA00005733"/>
    </source>
</evidence>
<dbReference type="HOGENOM" id="CLU_1664825_0_0_1"/>
<dbReference type="InterPro" id="IPR001356">
    <property type="entry name" value="HD"/>
</dbReference>
<dbReference type="Ensembl" id="ENSTNIT00000013258.1">
    <property type="protein sequence ID" value="ENSTNIP00000013066.1"/>
    <property type="gene ID" value="ENSTNIG00000010168.1"/>
</dbReference>
<dbReference type="FunFam" id="1.10.10.60:FF:000679">
    <property type="entry name" value="Homeobox protein aristaless"/>
    <property type="match status" value="1"/>
</dbReference>
<keyword evidence="11" id="KW-1185">Reference proteome</keyword>
<dbReference type="InParanoid" id="H3CXT1"/>
<evidence type="ECO:0000256" key="7">
    <source>
        <dbReference type="PROSITE-ProRule" id="PRU00108"/>
    </source>
</evidence>
<sequence length="159" mass="17775">MVPHNRTCGQRRARTRLDQDAAPSTSFCYELLEFLRPFGHGCVSLPRRERHAAGPAPPDGGEYRAYSAGSPAAHTVSVAERLAARAYFGGSVRQPAEAAAHDRAFSVSQLEALEKAFQQTQYPDVGMRERLAFSVNLPEARIQVWFKNRRAKFRKGQRC</sequence>
<keyword evidence="5 7" id="KW-0371">Homeobox</keyword>